<dbReference type="SMART" id="SM00478">
    <property type="entry name" value="ENDO3c"/>
    <property type="match status" value="1"/>
</dbReference>
<keyword evidence="13" id="KW-0539">Nucleus</keyword>
<evidence type="ECO:0000256" key="2">
    <source>
        <dbReference type="ARBA" id="ARBA00022485"/>
    </source>
</evidence>
<keyword evidence="2" id="KW-0004">4Fe-4S</keyword>
<comment type="function">
    <text evidence="13">Bifunctional DNA N-glycosylase with associated apurinic/apyrimidinic (AP) lyase function that catalyzes the first step in base excision repair (BER), the primary repair pathway for the repair of oxidative DNA damage. The DNA N-glycosylase activity releases the damaged DNA base from DNA by cleaving the N-glycosidic bond, leaving an AP site. The AP lyase activity cleaves the phosphodiester bond 3' to the AP site by a beta-elimination. Primarily recognizes and repairs oxidative base damage of pyrimidines.</text>
</comment>
<dbReference type="CDD" id="cd00056">
    <property type="entry name" value="ENDO3c"/>
    <property type="match status" value="1"/>
</dbReference>
<dbReference type="GO" id="GO:0005634">
    <property type="term" value="C:nucleus"/>
    <property type="evidence" value="ECO:0007669"/>
    <property type="project" value="UniProtKB-SubCell"/>
</dbReference>
<sequence length="328" mass="37124">MDPSKPRPKRKAVSTLNLPKLEPIDNEKENQASVKQEPGTNRISRRLKERTTNLEMKSAAIKTEPCLEEPGLKKSKWEPSCWNEQFELIKQMRSGLSAPVDSMGCDTLSSIDSVIDPKTKRYQCLIALMLSSQTKDEITARAVVELQKLPLNIETILATDEEKIASAIYPAGFYRRKAQYIKKTTMILKEKYAGDIPDSVDELCKLPGVGPKMAYLAMSCAWKKTVGIGVDTHVHRISNRLGWTKKQTKTPEQTRKELEEWMPESLPRSLWYEVNHLLVGFGQEICRPVGPKCASCLCRDLCPTGKELSSKPNKSRKKSIKIEFEKDN</sequence>
<keyword evidence="8" id="KW-0411">Iron-sulfur</keyword>
<dbReference type="PANTHER" id="PTHR43286:SF1">
    <property type="entry name" value="ENDONUCLEASE III-LIKE PROTEIN 1"/>
    <property type="match status" value="1"/>
</dbReference>
<dbReference type="AlphaFoldDB" id="A0A3M7P3F2"/>
<name>A0A3M7P3F2_BRAPC</name>
<dbReference type="InterPro" id="IPR003265">
    <property type="entry name" value="HhH-GPD_domain"/>
</dbReference>
<dbReference type="GO" id="GO:0046872">
    <property type="term" value="F:metal ion binding"/>
    <property type="evidence" value="ECO:0007669"/>
    <property type="project" value="UniProtKB-KW"/>
</dbReference>
<evidence type="ECO:0000256" key="5">
    <source>
        <dbReference type="ARBA" id="ARBA00022801"/>
    </source>
</evidence>
<evidence type="ECO:0000256" key="6">
    <source>
        <dbReference type="ARBA" id="ARBA00022946"/>
    </source>
</evidence>
<dbReference type="Pfam" id="PF00730">
    <property type="entry name" value="HhH-GPD"/>
    <property type="match status" value="1"/>
</dbReference>
<dbReference type="SUPFAM" id="SSF48150">
    <property type="entry name" value="DNA-glycosylase"/>
    <property type="match status" value="1"/>
</dbReference>
<dbReference type="InterPro" id="IPR030841">
    <property type="entry name" value="NTH1"/>
</dbReference>
<evidence type="ECO:0000256" key="9">
    <source>
        <dbReference type="ARBA" id="ARBA00023204"/>
    </source>
</evidence>
<evidence type="ECO:0000256" key="11">
    <source>
        <dbReference type="ARBA" id="ARBA00023295"/>
    </source>
</evidence>
<dbReference type="GO" id="GO:0006285">
    <property type="term" value="P:base-excision repair, AP site formation"/>
    <property type="evidence" value="ECO:0007669"/>
    <property type="project" value="UniProtKB-UniRule"/>
</dbReference>
<dbReference type="PROSITE" id="PS01155">
    <property type="entry name" value="ENDONUCLEASE_III_2"/>
    <property type="match status" value="1"/>
</dbReference>
<dbReference type="InterPro" id="IPR000445">
    <property type="entry name" value="HhH_motif"/>
</dbReference>
<evidence type="ECO:0000256" key="10">
    <source>
        <dbReference type="ARBA" id="ARBA00023239"/>
    </source>
</evidence>
<keyword evidence="6" id="KW-0809">Transit peptide</keyword>
<dbReference type="GO" id="GO:0140078">
    <property type="term" value="F:class I DNA-(apurinic or apyrimidinic site) endonuclease activity"/>
    <property type="evidence" value="ECO:0007669"/>
    <property type="project" value="UniProtKB-EC"/>
</dbReference>
<proteinExistence type="inferred from homology"/>
<dbReference type="GO" id="GO:0006289">
    <property type="term" value="P:nucleotide-excision repair"/>
    <property type="evidence" value="ECO:0007669"/>
    <property type="project" value="TreeGrafter"/>
</dbReference>
<keyword evidence="7" id="KW-0408">Iron</keyword>
<feature type="compositionally biased region" description="Basic residues" evidence="14">
    <location>
        <begin position="1"/>
        <end position="12"/>
    </location>
</feature>
<comment type="subcellular location">
    <subcellularLocation>
        <location evidence="13">Nucleus</location>
    </subcellularLocation>
    <subcellularLocation>
        <location evidence="13">Mitochondrion</location>
    </subcellularLocation>
</comment>
<evidence type="ECO:0000259" key="15">
    <source>
        <dbReference type="SMART" id="SM00478"/>
    </source>
</evidence>
<evidence type="ECO:0000256" key="13">
    <source>
        <dbReference type="HAMAP-Rule" id="MF_03183"/>
    </source>
</evidence>
<protein>
    <recommendedName>
        <fullName evidence="13">Endonuclease III homolog</fullName>
        <ecNumber evidence="13">3.2.2.-</ecNumber>
        <ecNumber evidence="13">4.2.99.18</ecNumber>
    </recommendedName>
    <alternativeName>
        <fullName evidence="13">Bifunctional DNA N-glycosylase/DNA-(apurinic or apyrimidinic site) lyase</fullName>
        <shortName evidence="13">DNA glycosylase/AP lyase</shortName>
    </alternativeName>
</protein>
<comment type="caution">
    <text evidence="16">The sequence shown here is derived from an EMBL/GenBank/DDBJ whole genome shotgun (WGS) entry which is preliminary data.</text>
</comment>
<feature type="compositionally biased region" description="Polar residues" evidence="14">
    <location>
        <begin position="31"/>
        <end position="42"/>
    </location>
</feature>
<dbReference type="FunFam" id="1.10.340.30:FF:000005">
    <property type="entry name" value="Endonuclease III-like protein 1"/>
    <property type="match status" value="1"/>
</dbReference>
<keyword evidence="16" id="KW-0540">Nuclease</keyword>
<keyword evidence="17" id="KW-1185">Reference proteome</keyword>
<comment type="similarity">
    <text evidence="1 13">Belongs to the Nth/MutY family.</text>
</comment>
<evidence type="ECO:0000256" key="8">
    <source>
        <dbReference type="ARBA" id="ARBA00023014"/>
    </source>
</evidence>
<feature type="domain" description="HhH-GPD" evidence="15">
    <location>
        <begin position="130"/>
        <end position="284"/>
    </location>
</feature>
<keyword evidence="10 13" id="KW-0456">Lyase</keyword>
<feature type="region of interest" description="Disordered" evidence="14">
    <location>
        <begin position="307"/>
        <end position="328"/>
    </location>
</feature>
<dbReference type="Gene3D" id="1.10.1670.10">
    <property type="entry name" value="Helix-hairpin-Helix base-excision DNA repair enzymes (C-terminal)"/>
    <property type="match status" value="1"/>
</dbReference>
<keyword evidence="9 13" id="KW-0234">DNA repair</keyword>
<dbReference type="Proteomes" id="UP000276133">
    <property type="component" value="Unassembled WGS sequence"/>
</dbReference>
<keyword evidence="11 13" id="KW-0326">Glycosidase</keyword>
<dbReference type="Gene3D" id="1.10.340.30">
    <property type="entry name" value="Hypothetical protein, domain 2"/>
    <property type="match status" value="1"/>
</dbReference>
<dbReference type="EC" id="3.2.2.-" evidence="13"/>
<dbReference type="InterPro" id="IPR011257">
    <property type="entry name" value="DNA_glycosylase"/>
</dbReference>
<gene>
    <name evidence="13" type="primary">NTH1</name>
    <name evidence="16" type="ORF">BpHYR1_045172</name>
</gene>
<dbReference type="EMBL" id="REGN01013652">
    <property type="protein sequence ID" value="RMZ93641.1"/>
    <property type="molecule type" value="Genomic_DNA"/>
</dbReference>
<keyword evidence="4 13" id="KW-0227">DNA damage</keyword>
<dbReference type="HAMAP" id="MF_03183">
    <property type="entry name" value="Endonuclease_III_Nth"/>
    <property type="match status" value="1"/>
</dbReference>
<dbReference type="PANTHER" id="PTHR43286">
    <property type="entry name" value="ENDONUCLEASE III-LIKE PROTEIN 1"/>
    <property type="match status" value="1"/>
</dbReference>
<reference evidence="16 17" key="1">
    <citation type="journal article" date="2018" name="Sci. Rep.">
        <title>Genomic signatures of local adaptation to the degree of environmental predictability in rotifers.</title>
        <authorList>
            <person name="Franch-Gras L."/>
            <person name="Hahn C."/>
            <person name="Garcia-Roger E.M."/>
            <person name="Carmona M.J."/>
            <person name="Serra M."/>
            <person name="Gomez A."/>
        </authorList>
    </citation>
    <scope>NUCLEOTIDE SEQUENCE [LARGE SCALE GENOMIC DNA]</scope>
    <source>
        <strain evidence="16">HYR1</strain>
    </source>
</reference>
<dbReference type="STRING" id="10195.A0A3M7P3F2"/>
<keyword evidence="3" id="KW-0479">Metal-binding</keyword>
<dbReference type="InterPro" id="IPR004036">
    <property type="entry name" value="Endonuclease-III-like_CS2"/>
</dbReference>
<accession>A0A3M7P3F2</accession>
<comment type="catalytic activity">
    <reaction evidence="12 13">
        <text>2'-deoxyribonucleotide-(2'-deoxyribose 5'-phosphate)-2'-deoxyribonucleotide-DNA = a 3'-end 2'-deoxyribonucleotide-(2,3-dehydro-2,3-deoxyribose 5'-phosphate)-DNA + a 5'-end 5'-phospho-2'-deoxyribonucleoside-DNA + H(+)</text>
        <dbReference type="Rhea" id="RHEA:66592"/>
        <dbReference type="Rhea" id="RHEA-COMP:13180"/>
        <dbReference type="Rhea" id="RHEA-COMP:16897"/>
        <dbReference type="Rhea" id="RHEA-COMP:17067"/>
        <dbReference type="ChEBI" id="CHEBI:15378"/>
        <dbReference type="ChEBI" id="CHEBI:136412"/>
        <dbReference type="ChEBI" id="CHEBI:157695"/>
        <dbReference type="ChEBI" id="CHEBI:167181"/>
        <dbReference type="EC" id="4.2.99.18"/>
    </reaction>
</comment>
<evidence type="ECO:0000313" key="16">
    <source>
        <dbReference type="EMBL" id="RMZ93641.1"/>
    </source>
</evidence>
<evidence type="ECO:0000256" key="4">
    <source>
        <dbReference type="ARBA" id="ARBA00022763"/>
    </source>
</evidence>
<evidence type="ECO:0000256" key="14">
    <source>
        <dbReference type="SAM" id="MobiDB-lite"/>
    </source>
</evidence>
<evidence type="ECO:0000256" key="7">
    <source>
        <dbReference type="ARBA" id="ARBA00023004"/>
    </source>
</evidence>
<keyword evidence="13" id="KW-0496">Mitochondrion</keyword>
<dbReference type="FunFam" id="1.10.1670.10:FF:000003">
    <property type="entry name" value="Endonuclease III homolog"/>
    <property type="match status" value="1"/>
</dbReference>
<evidence type="ECO:0000313" key="17">
    <source>
        <dbReference type="Proteomes" id="UP000276133"/>
    </source>
</evidence>
<dbReference type="GO" id="GO:0051539">
    <property type="term" value="F:4 iron, 4 sulfur cluster binding"/>
    <property type="evidence" value="ECO:0007669"/>
    <property type="project" value="UniProtKB-KW"/>
</dbReference>
<evidence type="ECO:0000256" key="12">
    <source>
        <dbReference type="ARBA" id="ARBA00044632"/>
    </source>
</evidence>
<comment type="caution">
    <text evidence="13">Lacks conserved residue(s) required for the propagation of feature annotation.</text>
</comment>
<organism evidence="16 17">
    <name type="scientific">Brachionus plicatilis</name>
    <name type="common">Marine rotifer</name>
    <name type="synonym">Brachionus muelleri</name>
    <dbReference type="NCBI Taxonomy" id="10195"/>
    <lineage>
        <taxon>Eukaryota</taxon>
        <taxon>Metazoa</taxon>
        <taxon>Spiralia</taxon>
        <taxon>Gnathifera</taxon>
        <taxon>Rotifera</taxon>
        <taxon>Eurotatoria</taxon>
        <taxon>Monogononta</taxon>
        <taxon>Pseudotrocha</taxon>
        <taxon>Ploima</taxon>
        <taxon>Brachionidae</taxon>
        <taxon>Brachionus</taxon>
    </lineage>
</organism>
<evidence type="ECO:0000256" key="3">
    <source>
        <dbReference type="ARBA" id="ARBA00022723"/>
    </source>
</evidence>
<feature type="region of interest" description="Disordered" evidence="14">
    <location>
        <begin position="1"/>
        <end position="43"/>
    </location>
</feature>
<evidence type="ECO:0000256" key="1">
    <source>
        <dbReference type="ARBA" id="ARBA00008343"/>
    </source>
</evidence>
<dbReference type="InterPro" id="IPR023170">
    <property type="entry name" value="HhH_base_excis_C"/>
</dbReference>
<dbReference type="GO" id="GO:0000703">
    <property type="term" value="F:oxidized pyrimidine nucleobase lesion DNA N-glycosylase activity"/>
    <property type="evidence" value="ECO:0007669"/>
    <property type="project" value="UniProtKB-UniRule"/>
</dbReference>
<dbReference type="GO" id="GO:0005739">
    <property type="term" value="C:mitochondrion"/>
    <property type="evidence" value="ECO:0007669"/>
    <property type="project" value="UniProtKB-SubCell"/>
</dbReference>
<dbReference type="GO" id="GO:0003677">
    <property type="term" value="F:DNA binding"/>
    <property type="evidence" value="ECO:0007669"/>
    <property type="project" value="UniProtKB-UniRule"/>
</dbReference>
<dbReference type="EC" id="4.2.99.18" evidence="13"/>
<dbReference type="Pfam" id="PF00633">
    <property type="entry name" value="HHH"/>
    <property type="match status" value="1"/>
</dbReference>
<keyword evidence="5 13" id="KW-0378">Hydrolase</keyword>
<dbReference type="OrthoDB" id="2099276at2759"/>
<keyword evidence="16" id="KW-0255">Endonuclease</keyword>